<evidence type="ECO:0000313" key="1">
    <source>
        <dbReference type="EMBL" id="CAF3626940.1"/>
    </source>
</evidence>
<dbReference type="AlphaFoldDB" id="A0A818PQE0"/>
<gene>
    <name evidence="1" type="ORF">OTI717_LOCUS8106</name>
</gene>
<sequence>MSLIRIKVQLGDNKSNNKSYRKTLPSLIKFIYVLNSSSTRTINQLKHLLENYIIREFSYNNVQIVQLMTDDGYFLSNNDICSDVLEDNDRIICVDMEKFIEENYMTLDLENLWCEIKQHDASDNLEKYIKVGLNNCGKLFIRIYGTSTMHGLYMFNIFELIQIANEKKQQNSIIARLGNTNWFIEAKWEYDSISNTCLFLICNLKVGSNEQIWSNKLHILLDESHMCIEKGEIINLSGEIINDDILTDQQRERLKELALTIPSPKRIGPEIDIYRDKDKKITKYECEGESLVRMTYGSTNTVTVYQDFRSSDDGTFRQHFIITHITFSKKLNNLSDVVIQEHSTSTDKPISVVNVTVFYRTDDGSWHECEDVAIGPIALRNEEPRWLADSVINIESDKLLSFAIKGCLHVKGEPGKDNATRKRIHKYLPQPFQLKIVITDNFNKQSSLIVEQLNKLLEFDTYESFLKYNQSSINDLLGFIYADDCEYDERMFMAIYLNTENQLVIKSGHMYSIILERKNIRTMEFNAKQDQTTEVSFDSIYYQSGKQEKKAIALFDSQTYMFYAIRLEISTNTSKTEETVLLPLEKIK</sequence>
<comment type="caution">
    <text evidence="1">The sequence shown here is derived from an EMBL/GenBank/DDBJ whole genome shotgun (WGS) entry which is preliminary data.</text>
</comment>
<protein>
    <submittedName>
        <fullName evidence="1">Uncharacterized protein</fullName>
    </submittedName>
</protein>
<dbReference type="EMBL" id="CAJOAX010000634">
    <property type="protein sequence ID" value="CAF3626940.1"/>
    <property type="molecule type" value="Genomic_DNA"/>
</dbReference>
<dbReference type="Proteomes" id="UP000663823">
    <property type="component" value="Unassembled WGS sequence"/>
</dbReference>
<proteinExistence type="predicted"/>
<accession>A0A818PQE0</accession>
<name>A0A818PQE0_9BILA</name>
<organism evidence="1 2">
    <name type="scientific">Rotaria sordida</name>
    <dbReference type="NCBI Taxonomy" id="392033"/>
    <lineage>
        <taxon>Eukaryota</taxon>
        <taxon>Metazoa</taxon>
        <taxon>Spiralia</taxon>
        <taxon>Gnathifera</taxon>
        <taxon>Rotifera</taxon>
        <taxon>Eurotatoria</taxon>
        <taxon>Bdelloidea</taxon>
        <taxon>Philodinida</taxon>
        <taxon>Philodinidae</taxon>
        <taxon>Rotaria</taxon>
    </lineage>
</organism>
<evidence type="ECO:0000313" key="2">
    <source>
        <dbReference type="Proteomes" id="UP000663823"/>
    </source>
</evidence>
<reference evidence="1" key="1">
    <citation type="submission" date="2021-02" db="EMBL/GenBank/DDBJ databases">
        <authorList>
            <person name="Nowell W R."/>
        </authorList>
    </citation>
    <scope>NUCLEOTIDE SEQUENCE</scope>
</reference>